<evidence type="ECO:0000256" key="1">
    <source>
        <dbReference type="SAM" id="MobiDB-lite"/>
    </source>
</evidence>
<dbReference type="EMBL" id="AP024747">
    <property type="protein sequence ID" value="BCY25869.1"/>
    <property type="molecule type" value="Genomic_DNA"/>
</dbReference>
<feature type="compositionally biased region" description="Acidic residues" evidence="1">
    <location>
        <begin position="25"/>
        <end position="34"/>
    </location>
</feature>
<evidence type="ECO:0000313" key="3">
    <source>
        <dbReference type="Proteomes" id="UP000825072"/>
    </source>
</evidence>
<reference evidence="2" key="1">
    <citation type="submission" date="2021-06" db="EMBL/GenBank/DDBJ databases">
        <title>Genome sequence of Cutibacterium modestum strain KB17-24694.</title>
        <authorList>
            <person name="Dekio I."/>
            <person name="Asahina A."/>
            <person name="Nishida M."/>
        </authorList>
    </citation>
    <scope>NUCLEOTIDE SEQUENCE</scope>
    <source>
        <strain evidence="2">KB17-24694</strain>
    </source>
</reference>
<name>A0AAD1NWK7_9ACTN</name>
<organism evidence="2 3">
    <name type="scientific">Cutibacterium modestum</name>
    <dbReference type="NCBI Taxonomy" id="2559073"/>
    <lineage>
        <taxon>Bacteria</taxon>
        <taxon>Bacillati</taxon>
        <taxon>Actinomycetota</taxon>
        <taxon>Actinomycetes</taxon>
        <taxon>Propionibacteriales</taxon>
        <taxon>Propionibacteriaceae</taxon>
        <taxon>Cutibacterium</taxon>
    </lineage>
</organism>
<gene>
    <name evidence="2" type="ORF">KB1_18590</name>
</gene>
<proteinExistence type="predicted"/>
<sequence length="63" mass="7103">MQPSGRYDLPYQEPPPPPPKPLSLELDENPESELDVSPHDGDAADDIDEDMEWLMVLKVEVKS</sequence>
<evidence type="ECO:0000313" key="2">
    <source>
        <dbReference type="EMBL" id="BCY25869.1"/>
    </source>
</evidence>
<feature type="compositionally biased region" description="Pro residues" evidence="1">
    <location>
        <begin position="12"/>
        <end position="21"/>
    </location>
</feature>
<dbReference type="AlphaFoldDB" id="A0AAD1NWK7"/>
<dbReference type="Proteomes" id="UP000825072">
    <property type="component" value="Chromosome 1"/>
</dbReference>
<feature type="region of interest" description="Disordered" evidence="1">
    <location>
        <begin position="1"/>
        <end position="45"/>
    </location>
</feature>
<protein>
    <submittedName>
        <fullName evidence="2">Uncharacterized protein</fullName>
    </submittedName>
</protein>
<accession>A0AAD1NWK7</accession>